<dbReference type="PROSITE" id="PS51186">
    <property type="entry name" value="GNAT"/>
    <property type="match status" value="1"/>
</dbReference>
<reference evidence="3 4" key="1">
    <citation type="journal article" date="2014" name="J. Biotechnol.">
        <title>Complete genome sequence of the actinobacterium Actinoplanes friuliensis HAG 010964, producer of the lipopeptide antibiotic friulimycin.</title>
        <authorList>
            <person name="Ruckert C."/>
            <person name="Szczepanowski R."/>
            <person name="Albersmeier A."/>
            <person name="Goesmann A."/>
            <person name="Fischer N."/>
            <person name="Steinkamper A."/>
            <person name="Puhler A."/>
            <person name="Biener R."/>
            <person name="Schwartz D."/>
            <person name="Kalinowski J."/>
        </authorList>
    </citation>
    <scope>NUCLEOTIDE SEQUENCE [LARGE SCALE GENOMIC DNA]</scope>
    <source>
        <strain evidence="3 4">DSM 7358</strain>
    </source>
</reference>
<evidence type="ECO:0000313" key="3">
    <source>
        <dbReference type="EMBL" id="AGZ40737.1"/>
    </source>
</evidence>
<dbReference type="SUPFAM" id="SSF55729">
    <property type="entry name" value="Acyl-CoA N-acyltransferases (Nat)"/>
    <property type="match status" value="1"/>
</dbReference>
<dbReference type="InterPro" id="IPR045057">
    <property type="entry name" value="Gcn5-rel_NAT"/>
</dbReference>
<organism evidence="3 4">
    <name type="scientific">Actinoplanes friuliensis DSM 7358</name>
    <dbReference type="NCBI Taxonomy" id="1246995"/>
    <lineage>
        <taxon>Bacteria</taxon>
        <taxon>Bacillati</taxon>
        <taxon>Actinomycetota</taxon>
        <taxon>Actinomycetes</taxon>
        <taxon>Micromonosporales</taxon>
        <taxon>Micromonosporaceae</taxon>
        <taxon>Actinoplanes</taxon>
    </lineage>
</organism>
<dbReference type="InterPro" id="IPR000182">
    <property type="entry name" value="GNAT_dom"/>
</dbReference>
<dbReference type="InterPro" id="IPR031165">
    <property type="entry name" value="GNAT_YJDJ"/>
</dbReference>
<dbReference type="STRING" id="1246995.AFR_12255"/>
<sequence length="108" mass="12190">MSDNVDVRDNPAQHRYEIAVDGDLAGFAVYYLEKERIVFIHTEVAIAYEGRGMGSRLARQALDDVRGKGLRVVPACPFIARFIRTHPEYQDLTRGDQSSRAVLGEHDE</sequence>
<dbReference type="OrthoDB" id="5405911at2"/>
<dbReference type="RefSeq" id="WP_023360796.1">
    <property type="nucleotide sequence ID" value="NC_022657.1"/>
</dbReference>
<evidence type="ECO:0000259" key="2">
    <source>
        <dbReference type="PROSITE" id="PS51729"/>
    </source>
</evidence>
<accession>U5VVA1</accession>
<feature type="domain" description="N-acetyltransferase" evidence="2">
    <location>
        <begin position="8"/>
        <end position="94"/>
    </location>
</feature>
<proteinExistence type="predicted"/>
<evidence type="ECO:0000259" key="1">
    <source>
        <dbReference type="PROSITE" id="PS51186"/>
    </source>
</evidence>
<dbReference type="PANTHER" id="PTHR31435">
    <property type="entry name" value="PROTEIN NATD1"/>
    <property type="match status" value="1"/>
</dbReference>
<dbReference type="Gene3D" id="3.40.630.30">
    <property type="match status" value="1"/>
</dbReference>
<dbReference type="Proteomes" id="UP000017746">
    <property type="component" value="Chromosome"/>
</dbReference>
<dbReference type="HOGENOM" id="CLU_132888_0_0_11"/>
<dbReference type="InterPro" id="IPR016181">
    <property type="entry name" value="Acyl_CoA_acyltransferase"/>
</dbReference>
<dbReference type="EMBL" id="CP006272">
    <property type="protein sequence ID" value="AGZ40737.1"/>
    <property type="molecule type" value="Genomic_DNA"/>
</dbReference>
<protein>
    <submittedName>
        <fullName evidence="3">Uncharacterized protein</fullName>
    </submittedName>
</protein>
<gene>
    <name evidence="3" type="ORF">AFR_12255</name>
</gene>
<dbReference type="Pfam" id="PF14542">
    <property type="entry name" value="Acetyltransf_CG"/>
    <property type="match status" value="1"/>
</dbReference>
<dbReference type="PANTHER" id="PTHR31435:SF10">
    <property type="entry name" value="BSR4717 PROTEIN"/>
    <property type="match status" value="1"/>
</dbReference>
<dbReference type="KEGG" id="afs:AFR_12255"/>
<dbReference type="PROSITE" id="PS51729">
    <property type="entry name" value="GNAT_YJDJ"/>
    <property type="match status" value="1"/>
</dbReference>
<evidence type="ECO:0000313" key="4">
    <source>
        <dbReference type="Proteomes" id="UP000017746"/>
    </source>
</evidence>
<dbReference type="AlphaFoldDB" id="U5VVA1"/>
<dbReference type="GO" id="GO:0016747">
    <property type="term" value="F:acyltransferase activity, transferring groups other than amino-acyl groups"/>
    <property type="evidence" value="ECO:0007669"/>
    <property type="project" value="InterPro"/>
</dbReference>
<dbReference type="PATRIC" id="fig|1246995.3.peg.2491"/>
<dbReference type="eggNOG" id="COG2388">
    <property type="taxonomic scope" value="Bacteria"/>
</dbReference>
<feature type="domain" description="N-acetyltransferase" evidence="1">
    <location>
        <begin position="1"/>
        <end position="108"/>
    </location>
</feature>
<name>U5VVA1_9ACTN</name>
<keyword evidence="4" id="KW-1185">Reference proteome</keyword>